<evidence type="ECO:0000313" key="3">
    <source>
        <dbReference type="WBParaSite" id="PgB21_g011_t02"/>
    </source>
</evidence>
<dbReference type="WBParaSite" id="PgB21_g011_t01">
    <property type="protein sequence ID" value="PgB21_g011_t01"/>
    <property type="gene ID" value="PgB21_g011"/>
</dbReference>
<dbReference type="Proteomes" id="UP000887569">
    <property type="component" value="Unplaced"/>
</dbReference>
<name>A0A914ZTH8_PARUN</name>
<dbReference type="WBParaSite" id="PgB21_g011_t02">
    <property type="protein sequence ID" value="PgB21_g011_t02"/>
    <property type="gene ID" value="PgB21_g011"/>
</dbReference>
<protein>
    <submittedName>
        <fullName evidence="2 3">Uncharacterized protein</fullName>
    </submittedName>
</protein>
<dbReference type="AlphaFoldDB" id="A0A914ZTH8"/>
<dbReference type="WBParaSite" id="PgB21_g011_t03">
    <property type="protein sequence ID" value="PgB21_g011_t03"/>
    <property type="gene ID" value="PgB21_g011"/>
</dbReference>
<accession>A0A914ZTH8</accession>
<evidence type="ECO:0000313" key="2">
    <source>
        <dbReference type="WBParaSite" id="PgB21_g011_t01"/>
    </source>
</evidence>
<sequence length="184" mass="20922">MPLSCCDRLISMHCDAVMFWTVVSSCVTTRLHRRKHFVQTVRDTFAQKIAFAVMILLRFARSCAFPHGLLCNLVYLVSSRTGRGHILRIRETVSSSGRRLSVQRWRIVSPARLIARARTLSWWFWPWFCFLPLPPFLLPADSCLPGVSQILCFLLSAASTFLLPTLQGGTTYSLASLARGRWAF</sequence>
<evidence type="ECO:0000313" key="4">
    <source>
        <dbReference type="WBParaSite" id="PgB21_g011_t03"/>
    </source>
</evidence>
<evidence type="ECO:0000313" key="1">
    <source>
        <dbReference type="Proteomes" id="UP000887569"/>
    </source>
</evidence>
<keyword evidence="1" id="KW-1185">Reference proteome</keyword>
<reference evidence="2 3" key="1">
    <citation type="submission" date="2022-11" db="UniProtKB">
        <authorList>
            <consortium name="WormBaseParasite"/>
        </authorList>
    </citation>
    <scope>IDENTIFICATION</scope>
</reference>
<organism evidence="1 4">
    <name type="scientific">Parascaris univalens</name>
    <name type="common">Nematode worm</name>
    <dbReference type="NCBI Taxonomy" id="6257"/>
    <lineage>
        <taxon>Eukaryota</taxon>
        <taxon>Metazoa</taxon>
        <taxon>Ecdysozoa</taxon>
        <taxon>Nematoda</taxon>
        <taxon>Chromadorea</taxon>
        <taxon>Rhabditida</taxon>
        <taxon>Spirurina</taxon>
        <taxon>Ascaridomorpha</taxon>
        <taxon>Ascaridoidea</taxon>
        <taxon>Ascarididae</taxon>
        <taxon>Parascaris</taxon>
    </lineage>
</organism>
<proteinExistence type="predicted"/>